<sequence>MEKLTKGNFAYVTPIANKLSIAFRGCSRPVNRLTENQQAIAYVVRSTCRKCTGDFGPFLDSSSAEKRAWHQFTRSRYLAGFSAENGPRKSPKAPGSSVDASEMNCHLRKD</sequence>
<feature type="region of interest" description="Disordered" evidence="1">
    <location>
        <begin position="82"/>
        <end position="110"/>
    </location>
</feature>
<protein>
    <submittedName>
        <fullName evidence="2">Uncharacterized protein</fullName>
    </submittedName>
</protein>
<organism evidence="2 3">
    <name type="scientific">Trichuris suis</name>
    <name type="common">pig whipworm</name>
    <dbReference type="NCBI Taxonomy" id="68888"/>
    <lineage>
        <taxon>Eukaryota</taxon>
        <taxon>Metazoa</taxon>
        <taxon>Ecdysozoa</taxon>
        <taxon>Nematoda</taxon>
        <taxon>Enoplea</taxon>
        <taxon>Dorylaimia</taxon>
        <taxon>Trichinellida</taxon>
        <taxon>Trichuridae</taxon>
        <taxon>Trichuris</taxon>
    </lineage>
</organism>
<proteinExistence type="predicted"/>
<dbReference type="EMBL" id="KL363327">
    <property type="protein sequence ID" value="KFD47417.1"/>
    <property type="molecule type" value="Genomic_DNA"/>
</dbReference>
<reference evidence="2 3" key="1">
    <citation type="journal article" date="2014" name="Nat. Genet.">
        <title>Genome and transcriptome of the porcine whipworm Trichuris suis.</title>
        <authorList>
            <person name="Jex A.R."/>
            <person name="Nejsum P."/>
            <person name="Schwarz E.M."/>
            <person name="Hu L."/>
            <person name="Young N.D."/>
            <person name="Hall R.S."/>
            <person name="Korhonen P.K."/>
            <person name="Liao S."/>
            <person name="Thamsborg S."/>
            <person name="Xia J."/>
            <person name="Xu P."/>
            <person name="Wang S."/>
            <person name="Scheerlinck J.P."/>
            <person name="Hofmann A."/>
            <person name="Sternberg P.W."/>
            <person name="Wang J."/>
            <person name="Gasser R.B."/>
        </authorList>
    </citation>
    <scope>NUCLEOTIDE SEQUENCE [LARGE SCALE GENOMIC DNA]</scope>
    <source>
        <strain evidence="2">DCEP-RM93M</strain>
    </source>
</reference>
<evidence type="ECO:0000256" key="1">
    <source>
        <dbReference type="SAM" id="MobiDB-lite"/>
    </source>
</evidence>
<name>A0A085LR21_9BILA</name>
<dbReference type="Proteomes" id="UP000030764">
    <property type="component" value="Unassembled WGS sequence"/>
</dbReference>
<gene>
    <name evidence="2" type="ORF">M513_11686</name>
</gene>
<keyword evidence="3" id="KW-1185">Reference proteome</keyword>
<accession>A0A085LR21</accession>
<evidence type="ECO:0000313" key="2">
    <source>
        <dbReference type="EMBL" id="KFD47417.1"/>
    </source>
</evidence>
<dbReference type="AlphaFoldDB" id="A0A085LR21"/>
<evidence type="ECO:0000313" key="3">
    <source>
        <dbReference type="Proteomes" id="UP000030764"/>
    </source>
</evidence>